<dbReference type="Pfam" id="PF07727">
    <property type="entry name" value="RVT_2"/>
    <property type="match status" value="2"/>
</dbReference>
<dbReference type="InterPro" id="IPR013103">
    <property type="entry name" value="RVT_2"/>
</dbReference>
<dbReference type="SUPFAM" id="SSF56672">
    <property type="entry name" value="DNA/RNA polymerases"/>
    <property type="match status" value="1"/>
</dbReference>
<feature type="domain" description="Reverse transcriptase Ty1/copia-type" evidence="1">
    <location>
        <begin position="497"/>
        <end position="575"/>
    </location>
</feature>
<dbReference type="PANTHER" id="PTHR34222">
    <property type="entry name" value="GAG_PRE-INTEGRS DOMAIN-CONTAINING PROTEIN"/>
    <property type="match status" value="1"/>
</dbReference>
<feature type="domain" description="Reverse transcriptase Ty1/copia-type" evidence="1">
    <location>
        <begin position="373"/>
        <end position="495"/>
    </location>
</feature>
<name>A0AAW2LWV2_9LAMI</name>
<dbReference type="AlphaFoldDB" id="A0AAW2LWV2"/>
<dbReference type="InterPro" id="IPR043502">
    <property type="entry name" value="DNA/RNA_pol_sf"/>
</dbReference>
<evidence type="ECO:0000313" key="2">
    <source>
        <dbReference type="EMBL" id="KAL0323615.1"/>
    </source>
</evidence>
<reference evidence="2" key="2">
    <citation type="journal article" date="2024" name="Plant">
        <title>Genomic evolution and insights into agronomic trait innovations of Sesamum species.</title>
        <authorList>
            <person name="Miao H."/>
            <person name="Wang L."/>
            <person name="Qu L."/>
            <person name="Liu H."/>
            <person name="Sun Y."/>
            <person name="Le M."/>
            <person name="Wang Q."/>
            <person name="Wei S."/>
            <person name="Zheng Y."/>
            <person name="Lin W."/>
            <person name="Duan Y."/>
            <person name="Cao H."/>
            <person name="Xiong S."/>
            <person name="Wang X."/>
            <person name="Wei L."/>
            <person name="Li C."/>
            <person name="Ma Q."/>
            <person name="Ju M."/>
            <person name="Zhao R."/>
            <person name="Li G."/>
            <person name="Mu C."/>
            <person name="Tian Q."/>
            <person name="Mei H."/>
            <person name="Zhang T."/>
            <person name="Gao T."/>
            <person name="Zhang H."/>
        </authorList>
    </citation>
    <scope>NUCLEOTIDE SEQUENCE</scope>
    <source>
        <strain evidence="2">G01</strain>
    </source>
</reference>
<sequence>MVFSWIMNSISKDIAKAFSYAKSARSLWLQLEARFGQANGPMIYNLQREIASIAQGNMDVVSYFTKITMLWDELKCVDPMPECSCSSQRSVSAKVASTQLMQFLMGLNDSLDSIRSQILVMDPLPLMDKAYFLVLRVESQKQGSMNIEMNNNAAMMVRGADFNKETGVRGFQQRKQYVDKRNSYCTNCAKLGHSRETCFKLHGYPDWFKDLTEKRKRNDPEIKALNAVVDTAVMPPQEGTNHSLTVMMNELLQIVKGKAQTDQAQVHFANMGEFAVSRDVVFHEGVFPYKNVPSPTDDYPYPVSELDDTPICRKSSAPTFASEPESPGTDPDPIISIDTTISALREPKTYLEASASPEWKSAMGAELSALEANMTWEVTHLPSDRMPIGCRWVFKLKLNAGSSIDRYKARLVGKGYNQIERINYNERFSHVAKSVTEVVCYAARNWHIHQIDINNAFLHCYLDEEMYMSHPDGYSVPIGHVCRLKRSLYGLKQASLLLLYVDDILVAGSSATMIDEVKLYLDRLFTIKDLGVAKYFLGLEVARSPQYIVVTQTKYIKDIVANTGMTDARTTTTPLPPGIKFTSDAGAAFAHPDISRRLVGRLCI</sequence>
<dbReference type="PANTHER" id="PTHR34222:SF99">
    <property type="entry name" value="PROTEIN, PUTATIVE-RELATED"/>
    <property type="match status" value="1"/>
</dbReference>
<comment type="caution">
    <text evidence="2">The sequence shown here is derived from an EMBL/GenBank/DDBJ whole genome shotgun (WGS) entry which is preliminary data.</text>
</comment>
<accession>A0AAW2LWV2</accession>
<organism evidence="2">
    <name type="scientific">Sesamum angustifolium</name>
    <dbReference type="NCBI Taxonomy" id="2727405"/>
    <lineage>
        <taxon>Eukaryota</taxon>
        <taxon>Viridiplantae</taxon>
        <taxon>Streptophyta</taxon>
        <taxon>Embryophyta</taxon>
        <taxon>Tracheophyta</taxon>
        <taxon>Spermatophyta</taxon>
        <taxon>Magnoliopsida</taxon>
        <taxon>eudicotyledons</taxon>
        <taxon>Gunneridae</taxon>
        <taxon>Pentapetalae</taxon>
        <taxon>asterids</taxon>
        <taxon>lamiids</taxon>
        <taxon>Lamiales</taxon>
        <taxon>Pedaliaceae</taxon>
        <taxon>Sesamum</taxon>
    </lineage>
</organism>
<protein>
    <submittedName>
        <fullName evidence="2">Retrovirus-related Pol polyprotein from transposon RE1</fullName>
    </submittedName>
</protein>
<dbReference type="EMBL" id="JACGWK010000012">
    <property type="protein sequence ID" value="KAL0323615.1"/>
    <property type="molecule type" value="Genomic_DNA"/>
</dbReference>
<gene>
    <name evidence="2" type="ORF">Sangu_1980800</name>
</gene>
<evidence type="ECO:0000259" key="1">
    <source>
        <dbReference type="Pfam" id="PF07727"/>
    </source>
</evidence>
<reference evidence="2" key="1">
    <citation type="submission" date="2020-06" db="EMBL/GenBank/DDBJ databases">
        <authorList>
            <person name="Li T."/>
            <person name="Hu X."/>
            <person name="Zhang T."/>
            <person name="Song X."/>
            <person name="Zhang H."/>
            <person name="Dai N."/>
            <person name="Sheng W."/>
            <person name="Hou X."/>
            <person name="Wei L."/>
        </authorList>
    </citation>
    <scope>NUCLEOTIDE SEQUENCE</scope>
    <source>
        <strain evidence="2">G01</strain>
        <tissue evidence="2">Leaf</tissue>
    </source>
</reference>
<proteinExistence type="predicted"/>